<feature type="domain" description="ATPase AAA-type core" evidence="1">
    <location>
        <begin position="85"/>
        <end position="230"/>
    </location>
</feature>
<dbReference type="PANTHER" id="PTHR43581">
    <property type="entry name" value="ATP/GTP PHOSPHATASE"/>
    <property type="match status" value="1"/>
</dbReference>
<dbReference type="GO" id="GO:0005524">
    <property type="term" value="F:ATP binding"/>
    <property type="evidence" value="ECO:0007669"/>
    <property type="project" value="InterPro"/>
</dbReference>
<dbReference type="SUPFAM" id="SSF52540">
    <property type="entry name" value="P-loop containing nucleoside triphosphate hydrolases"/>
    <property type="match status" value="1"/>
</dbReference>
<dbReference type="Pfam" id="PF13304">
    <property type="entry name" value="AAA_21"/>
    <property type="match status" value="1"/>
</dbReference>
<dbReference type="STRING" id="37658.SAMN05661086_02289"/>
<proteinExistence type="predicted"/>
<dbReference type="GO" id="GO:0016887">
    <property type="term" value="F:ATP hydrolysis activity"/>
    <property type="evidence" value="ECO:0007669"/>
    <property type="project" value="InterPro"/>
</dbReference>
<dbReference type="RefSeq" id="WP_092560865.1">
    <property type="nucleotide sequence ID" value="NZ_FOYZ01000008.1"/>
</dbReference>
<evidence type="ECO:0000313" key="2">
    <source>
        <dbReference type="EMBL" id="SFR87688.1"/>
    </source>
</evidence>
<organism evidence="2 3">
    <name type="scientific">Anaeromicropila populeti</name>
    <dbReference type="NCBI Taxonomy" id="37658"/>
    <lineage>
        <taxon>Bacteria</taxon>
        <taxon>Bacillati</taxon>
        <taxon>Bacillota</taxon>
        <taxon>Clostridia</taxon>
        <taxon>Lachnospirales</taxon>
        <taxon>Lachnospiraceae</taxon>
        <taxon>Anaeromicropila</taxon>
    </lineage>
</organism>
<dbReference type="Proteomes" id="UP000199659">
    <property type="component" value="Unassembled WGS sequence"/>
</dbReference>
<dbReference type="InterPro" id="IPR027417">
    <property type="entry name" value="P-loop_NTPase"/>
</dbReference>
<dbReference type="InterPro" id="IPR003959">
    <property type="entry name" value="ATPase_AAA_core"/>
</dbReference>
<reference evidence="2 3" key="1">
    <citation type="submission" date="2016-10" db="EMBL/GenBank/DDBJ databases">
        <authorList>
            <person name="de Groot N.N."/>
        </authorList>
    </citation>
    <scope>NUCLEOTIDE SEQUENCE [LARGE SCALE GENOMIC DNA]</scope>
    <source>
        <strain evidence="2 3">743A</strain>
    </source>
</reference>
<keyword evidence="3" id="KW-1185">Reference proteome</keyword>
<gene>
    <name evidence="2" type="ORF">SAMN05661086_02289</name>
</gene>
<protein>
    <submittedName>
        <fullName evidence="2">AAA domain-containing protein, putative AbiEii toxin, Type IV TA system</fullName>
    </submittedName>
</protein>
<dbReference type="AlphaFoldDB" id="A0A1I6K9I1"/>
<dbReference type="EMBL" id="FOYZ01000008">
    <property type="protein sequence ID" value="SFR87688.1"/>
    <property type="molecule type" value="Genomic_DNA"/>
</dbReference>
<dbReference type="PANTHER" id="PTHR43581:SF2">
    <property type="entry name" value="EXCINUCLEASE ATPASE SUBUNIT"/>
    <property type="match status" value="1"/>
</dbReference>
<dbReference type="Gene3D" id="3.40.50.300">
    <property type="entry name" value="P-loop containing nucleotide triphosphate hydrolases"/>
    <property type="match status" value="1"/>
</dbReference>
<dbReference type="InterPro" id="IPR051396">
    <property type="entry name" value="Bact_Antivir_Def_Nuclease"/>
</dbReference>
<dbReference type="OrthoDB" id="9784297at2"/>
<evidence type="ECO:0000313" key="3">
    <source>
        <dbReference type="Proteomes" id="UP000199659"/>
    </source>
</evidence>
<accession>A0A1I6K9I1</accession>
<evidence type="ECO:0000259" key="1">
    <source>
        <dbReference type="Pfam" id="PF13304"/>
    </source>
</evidence>
<name>A0A1I6K9I1_9FIRM</name>
<sequence length="339" mass="39092">MRIDNKQIYLTSDTVPQYPCSVAWKMQWDKRIIKFKCVVEQAVGRTKFGSNNPMQKDVKRWKDIVQLANNEDQELVFPVVLYLSSSRLWNENRNFGSLSLPDRTDGYKNCLDKKHGTQLVFDYIKTIRNIASEEDGDIALMKKDKTVLQFESLSDGYRNVIKIILDIAVRMCILNPYLKENVLELTPGVVIIDEIDLSLHPTWQRRIVGILKGIFPKVQFICATHSPFIIQSLEPGELISLENTIEDEYAGNSIEDIAEDIMGVQVPQYSEKKIRMYKAAEDYFAAVKRTTDPKKLEELKSKVDILAAEYSDNPAYLALIRQKYYEKLAEMENNNETSE</sequence>